<feature type="compositionally biased region" description="Basic and acidic residues" evidence="2">
    <location>
        <begin position="34"/>
        <end position="47"/>
    </location>
</feature>
<organism evidence="4 5">
    <name type="scientific">Boletus edulis BED1</name>
    <dbReference type="NCBI Taxonomy" id="1328754"/>
    <lineage>
        <taxon>Eukaryota</taxon>
        <taxon>Fungi</taxon>
        <taxon>Dikarya</taxon>
        <taxon>Basidiomycota</taxon>
        <taxon>Agaricomycotina</taxon>
        <taxon>Agaricomycetes</taxon>
        <taxon>Agaricomycetidae</taxon>
        <taxon>Boletales</taxon>
        <taxon>Boletineae</taxon>
        <taxon>Boletaceae</taxon>
        <taxon>Boletoideae</taxon>
        <taxon>Boletus</taxon>
    </lineage>
</organism>
<keyword evidence="5" id="KW-1185">Reference proteome</keyword>
<dbReference type="InterPro" id="IPR027417">
    <property type="entry name" value="P-loop_NTPase"/>
</dbReference>
<dbReference type="InterPro" id="IPR007743">
    <property type="entry name" value="Immunity-related_GTPase-like"/>
</dbReference>
<feature type="region of interest" description="Disordered" evidence="2">
    <location>
        <begin position="31"/>
        <end position="82"/>
    </location>
</feature>
<feature type="region of interest" description="Disordered" evidence="2">
    <location>
        <begin position="108"/>
        <end position="169"/>
    </location>
</feature>
<dbReference type="EMBL" id="WHUW01000037">
    <property type="protein sequence ID" value="KAF8433025.1"/>
    <property type="molecule type" value="Genomic_DNA"/>
</dbReference>
<feature type="non-terminal residue" evidence="4">
    <location>
        <position position="1"/>
    </location>
</feature>
<dbReference type="PANTHER" id="PTHR14143:SF1">
    <property type="entry name" value="IRG-TYPE G DOMAIN-CONTAINING PROTEIN"/>
    <property type="match status" value="1"/>
</dbReference>
<evidence type="ECO:0000256" key="1">
    <source>
        <dbReference type="ARBA" id="ARBA00005429"/>
    </source>
</evidence>
<proteinExistence type="inferred from homology"/>
<dbReference type="PROSITE" id="PS51716">
    <property type="entry name" value="G_IRG"/>
    <property type="match status" value="1"/>
</dbReference>
<dbReference type="Gene3D" id="3.40.50.300">
    <property type="entry name" value="P-loop containing nucleotide triphosphate hydrolases"/>
    <property type="match status" value="1"/>
</dbReference>
<feature type="compositionally biased region" description="Basic and acidic residues" evidence="2">
    <location>
        <begin position="61"/>
        <end position="82"/>
    </location>
</feature>
<evidence type="ECO:0000259" key="3">
    <source>
        <dbReference type="PROSITE" id="PS51716"/>
    </source>
</evidence>
<reference evidence="4" key="1">
    <citation type="submission" date="2019-10" db="EMBL/GenBank/DDBJ databases">
        <authorList>
            <consortium name="DOE Joint Genome Institute"/>
            <person name="Kuo A."/>
            <person name="Miyauchi S."/>
            <person name="Kiss E."/>
            <person name="Drula E."/>
            <person name="Kohler A."/>
            <person name="Sanchez-Garcia M."/>
            <person name="Andreopoulos B."/>
            <person name="Barry K.W."/>
            <person name="Bonito G."/>
            <person name="Buee M."/>
            <person name="Carver A."/>
            <person name="Chen C."/>
            <person name="Cichocki N."/>
            <person name="Clum A."/>
            <person name="Culley D."/>
            <person name="Crous P.W."/>
            <person name="Fauchery L."/>
            <person name="Girlanda M."/>
            <person name="Hayes R."/>
            <person name="Keri Z."/>
            <person name="LaButti K."/>
            <person name="Lipzen A."/>
            <person name="Lombard V."/>
            <person name="Magnuson J."/>
            <person name="Maillard F."/>
            <person name="Morin E."/>
            <person name="Murat C."/>
            <person name="Nolan M."/>
            <person name="Ohm R."/>
            <person name="Pangilinan J."/>
            <person name="Pereira M."/>
            <person name="Perotto S."/>
            <person name="Peter M."/>
            <person name="Riley R."/>
            <person name="Sitrit Y."/>
            <person name="Stielow B."/>
            <person name="Szollosi G."/>
            <person name="Zifcakova L."/>
            <person name="Stursova M."/>
            <person name="Spatafora J.W."/>
            <person name="Tedersoo L."/>
            <person name="Vaario L.-M."/>
            <person name="Yamada A."/>
            <person name="Yan M."/>
            <person name="Wang P."/>
            <person name="Xu J."/>
            <person name="Bruns T."/>
            <person name="Baldrian P."/>
            <person name="Vilgalys R."/>
            <person name="Henrissat B."/>
            <person name="Grigoriev I.V."/>
            <person name="Hibbett D."/>
            <person name="Nagy L.G."/>
            <person name="Martin F.M."/>
        </authorList>
    </citation>
    <scope>NUCLEOTIDE SEQUENCE</scope>
    <source>
        <strain evidence="4">BED1</strain>
    </source>
</reference>
<dbReference type="GO" id="GO:0016020">
    <property type="term" value="C:membrane"/>
    <property type="evidence" value="ECO:0007669"/>
    <property type="project" value="InterPro"/>
</dbReference>
<dbReference type="Pfam" id="PF05049">
    <property type="entry name" value="IIGP"/>
    <property type="match status" value="1"/>
</dbReference>
<evidence type="ECO:0000313" key="5">
    <source>
        <dbReference type="Proteomes" id="UP001194468"/>
    </source>
</evidence>
<evidence type="ECO:0000256" key="2">
    <source>
        <dbReference type="SAM" id="MobiDB-lite"/>
    </source>
</evidence>
<dbReference type="GO" id="GO:0005525">
    <property type="term" value="F:GTP binding"/>
    <property type="evidence" value="ECO:0007669"/>
    <property type="project" value="InterPro"/>
</dbReference>
<dbReference type="SUPFAM" id="SSF52540">
    <property type="entry name" value="P-loop containing nucleoside triphosphate hydrolases"/>
    <property type="match status" value="1"/>
</dbReference>
<comment type="caution">
    <text evidence="4">The sequence shown here is derived from an EMBL/GenBank/DDBJ whole genome shotgun (WGS) entry which is preliminary data.</text>
</comment>
<dbReference type="AlphaFoldDB" id="A0AAD4BKW6"/>
<dbReference type="Proteomes" id="UP001194468">
    <property type="component" value="Unassembled WGS sequence"/>
</dbReference>
<feature type="domain" description="IRG-type G" evidence="3">
    <location>
        <begin position="223"/>
        <end position="422"/>
    </location>
</feature>
<reference evidence="4" key="2">
    <citation type="journal article" date="2020" name="Nat. Commun.">
        <title>Large-scale genome sequencing of mycorrhizal fungi provides insights into the early evolution of symbiotic traits.</title>
        <authorList>
            <person name="Miyauchi S."/>
            <person name="Kiss E."/>
            <person name="Kuo A."/>
            <person name="Drula E."/>
            <person name="Kohler A."/>
            <person name="Sanchez-Garcia M."/>
            <person name="Morin E."/>
            <person name="Andreopoulos B."/>
            <person name="Barry K.W."/>
            <person name="Bonito G."/>
            <person name="Buee M."/>
            <person name="Carver A."/>
            <person name="Chen C."/>
            <person name="Cichocki N."/>
            <person name="Clum A."/>
            <person name="Culley D."/>
            <person name="Crous P.W."/>
            <person name="Fauchery L."/>
            <person name="Girlanda M."/>
            <person name="Hayes R.D."/>
            <person name="Keri Z."/>
            <person name="LaButti K."/>
            <person name="Lipzen A."/>
            <person name="Lombard V."/>
            <person name="Magnuson J."/>
            <person name="Maillard F."/>
            <person name="Murat C."/>
            <person name="Nolan M."/>
            <person name="Ohm R.A."/>
            <person name="Pangilinan J."/>
            <person name="Pereira M.F."/>
            <person name="Perotto S."/>
            <person name="Peter M."/>
            <person name="Pfister S."/>
            <person name="Riley R."/>
            <person name="Sitrit Y."/>
            <person name="Stielow J.B."/>
            <person name="Szollosi G."/>
            <person name="Zifcakova L."/>
            <person name="Stursova M."/>
            <person name="Spatafora J.W."/>
            <person name="Tedersoo L."/>
            <person name="Vaario L.M."/>
            <person name="Yamada A."/>
            <person name="Yan M."/>
            <person name="Wang P."/>
            <person name="Xu J."/>
            <person name="Bruns T."/>
            <person name="Baldrian P."/>
            <person name="Vilgalys R."/>
            <person name="Dunand C."/>
            <person name="Henrissat B."/>
            <person name="Grigoriev I.V."/>
            <person name="Hibbett D."/>
            <person name="Nagy L.G."/>
            <person name="Martin F.M."/>
        </authorList>
    </citation>
    <scope>NUCLEOTIDE SEQUENCE</scope>
    <source>
        <strain evidence="4">BED1</strain>
    </source>
</reference>
<evidence type="ECO:0000313" key="4">
    <source>
        <dbReference type="EMBL" id="KAF8433025.1"/>
    </source>
</evidence>
<name>A0AAD4BKW6_BOLED</name>
<accession>A0AAD4BKW6</accession>
<dbReference type="PANTHER" id="PTHR14143">
    <property type="entry name" value="INTERFERON-INDUCIBLE GTPASE FAMILY MEMBER"/>
    <property type="match status" value="1"/>
</dbReference>
<dbReference type="CDD" id="cd06503">
    <property type="entry name" value="ATP-synt_Fo_b"/>
    <property type="match status" value="1"/>
</dbReference>
<gene>
    <name evidence="4" type="ORF">L210DRAFT_3557373</name>
</gene>
<comment type="similarity">
    <text evidence="1">Belongs to the TRAFAC class dynamin-like GTPase superfamily. IRG family.</text>
</comment>
<sequence length="452" mass="51445">MIPAMVHLVAHGFSLLFRRPDRQNPTLAGIQARHHAEQAQRDAEKTASDAQELARQVQQQADRDREQARVRQEEAERATARAVEEAERMKAQIEEAARVAGRAEKLAEEATKAAKEEAEKLAREAKGERERSQRMREDAEKEIAAAKDKAERAQKAANEQRREAEAGRALAEELARTAAEETRKAMEVKEDAERRLKEGIQPVVMPSPEEVVATKRRIQYKEDCFHFALAGISGSGKSSLVNAFRGLRSRDAGSAAVGVTETTMKMTRYPDVNPENPFVWYDLPGAGTLKCRDWQYFNDQGLYVFDCIIVLFDNRFTMTDIAILVNARRFDIPTYIVRSKADQHIRNIMREKGYDSEGDEEDVERRNKLYKAARKQFIEETKRSVRANLEDANLPDQRVYIVSNTTMLSIVLNKMPKKTIDEVDLLNDLLNQVYSRRVTRSDETTSTRSSKA</sequence>
<protein>
    <submittedName>
        <fullName evidence="4">Interferon-inducible GTPase-domain-containing protein</fullName>
    </submittedName>
</protein>
<dbReference type="InterPro" id="IPR030385">
    <property type="entry name" value="G_IRG_dom"/>
</dbReference>